<keyword evidence="1" id="KW-0812">Transmembrane</keyword>
<gene>
    <name evidence="2" type="ORF">L211DRAFT_25362</name>
</gene>
<evidence type="ECO:0000313" key="2">
    <source>
        <dbReference type="EMBL" id="RPB29557.1"/>
    </source>
</evidence>
<reference evidence="2 3" key="1">
    <citation type="journal article" date="2018" name="Nat. Ecol. Evol.">
        <title>Pezizomycetes genomes reveal the molecular basis of ectomycorrhizal truffle lifestyle.</title>
        <authorList>
            <person name="Murat C."/>
            <person name="Payen T."/>
            <person name="Noel B."/>
            <person name="Kuo A."/>
            <person name="Morin E."/>
            <person name="Chen J."/>
            <person name="Kohler A."/>
            <person name="Krizsan K."/>
            <person name="Balestrini R."/>
            <person name="Da Silva C."/>
            <person name="Montanini B."/>
            <person name="Hainaut M."/>
            <person name="Levati E."/>
            <person name="Barry K.W."/>
            <person name="Belfiori B."/>
            <person name="Cichocki N."/>
            <person name="Clum A."/>
            <person name="Dockter R.B."/>
            <person name="Fauchery L."/>
            <person name="Guy J."/>
            <person name="Iotti M."/>
            <person name="Le Tacon F."/>
            <person name="Lindquist E.A."/>
            <person name="Lipzen A."/>
            <person name="Malagnac F."/>
            <person name="Mello A."/>
            <person name="Molinier V."/>
            <person name="Miyauchi S."/>
            <person name="Poulain J."/>
            <person name="Riccioni C."/>
            <person name="Rubini A."/>
            <person name="Sitrit Y."/>
            <person name="Splivallo R."/>
            <person name="Traeger S."/>
            <person name="Wang M."/>
            <person name="Zifcakova L."/>
            <person name="Wipf D."/>
            <person name="Zambonelli A."/>
            <person name="Paolocci F."/>
            <person name="Nowrousian M."/>
            <person name="Ottonello S."/>
            <person name="Baldrian P."/>
            <person name="Spatafora J.W."/>
            <person name="Henrissat B."/>
            <person name="Nagy L.G."/>
            <person name="Aury J.M."/>
            <person name="Wincker P."/>
            <person name="Grigoriev I.V."/>
            <person name="Bonfante P."/>
            <person name="Martin F.M."/>
        </authorList>
    </citation>
    <scope>NUCLEOTIDE SEQUENCE [LARGE SCALE GENOMIC DNA]</scope>
    <source>
        <strain evidence="2 3">ATCC MYA-4762</strain>
    </source>
</reference>
<evidence type="ECO:0000313" key="3">
    <source>
        <dbReference type="Proteomes" id="UP000267821"/>
    </source>
</evidence>
<dbReference type="AlphaFoldDB" id="A0A3N4M3G4"/>
<name>A0A3N4M3G4_9PEZI</name>
<dbReference type="Proteomes" id="UP000267821">
    <property type="component" value="Unassembled WGS sequence"/>
</dbReference>
<keyword evidence="1" id="KW-0472">Membrane</keyword>
<keyword evidence="3" id="KW-1185">Reference proteome</keyword>
<keyword evidence="1" id="KW-1133">Transmembrane helix</keyword>
<evidence type="ECO:0000256" key="1">
    <source>
        <dbReference type="SAM" id="Phobius"/>
    </source>
</evidence>
<proteinExistence type="predicted"/>
<organism evidence="2 3">
    <name type="scientific">Terfezia boudieri ATCC MYA-4762</name>
    <dbReference type="NCBI Taxonomy" id="1051890"/>
    <lineage>
        <taxon>Eukaryota</taxon>
        <taxon>Fungi</taxon>
        <taxon>Dikarya</taxon>
        <taxon>Ascomycota</taxon>
        <taxon>Pezizomycotina</taxon>
        <taxon>Pezizomycetes</taxon>
        <taxon>Pezizales</taxon>
        <taxon>Pezizaceae</taxon>
        <taxon>Terfezia</taxon>
    </lineage>
</organism>
<dbReference type="EMBL" id="ML121527">
    <property type="protein sequence ID" value="RPB29557.1"/>
    <property type="molecule type" value="Genomic_DNA"/>
</dbReference>
<accession>A0A3N4M3G4</accession>
<sequence length="124" mass="14247">MYQMNPRENTERIPRVSYESMLHLALPFLFLALKTVGLLALRVLVSCFISPPILSSFTHHHHHHHLSHHHHHISIQNTTTNPTINQSTNQPNTITIIISTITFPYKPQQPINHHHQPARASNIS</sequence>
<feature type="transmembrane region" description="Helical" evidence="1">
    <location>
        <begin position="21"/>
        <end position="45"/>
    </location>
</feature>
<protein>
    <submittedName>
        <fullName evidence="2">Uncharacterized protein</fullName>
    </submittedName>
</protein>
<dbReference type="InParanoid" id="A0A3N4M3G4"/>